<protein>
    <submittedName>
        <fullName evidence="3">Phospholipid/cholesterol/gamma-HCH transport system substrate-binding protein</fullName>
    </submittedName>
</protein>
<evidence type="ECO:0000256" key="1">
    <source>
        <dbReference type="SAM" id="Phobius"/>
    </source>
</evidence>
<dbReference type="InterPro" id="IPR003399">
    <property type="entry name" value="Mce/MlaD"/>
</dbReference>
<reference evidence="3 4" key="1">
    <citation type="submission" date="2019-06" db="EMBL/GenBank/DDBJ databases">
        <title>Genomic Encyclopedia of Archaeal and Bacterial Type Strains, Phase II (KMG-II): from individual species to whole genera.</title>
        <authorList>
            <person name="Goeker M."/>
        </authorList>
    </citation>
    <scope>NUCLEOTIDE SEQUENCE [LARGE SCALE GENOMIC DNA]</scope>
    <source>
        <strain evidence="3 4">DSM 24789</strain>
    </source>
</reference>
<dbReference type="Proteomes" id="UP000320773">
    <property type="component" value="Unassembled WGS sequence"/>
</dbReference>
<keyword evidence="1" id="KW-0812">Transmembrane</keyword>
<organism evidence="3 4">
    <name type="scientific">Flavobacterium branchiophilum</name>
    <dbReference type="NCBI Taxonomy" id="55197"/>
    <lineage>
        <taxon>Bacteria</taxon>
        <taxon>Pseudomonadati</taxon>
        <taxon>Bacteroidota</taxon>
        <taxon>Flavobacteriia</taxon>
        <taxon>Flavobacteriales</taxon>
        <taxon>Flavobacteriaceae</taxon>
        <taxon>Flavobacterium</taxon>
    </lineage>
</organism>
<dbReference type="RefSeq" id="WP_014083718.1">
    <property type="nucleotide sequence ID" value="NZ_CBCSFI010000034.1"/>
</dbReference>
<evidence type="ECO:0000313" key="4">
    <source>
        <dbReference type="Proteomes" id="UP000320773"/>
    </source>
</evidence>
<sequence>MKITREIKTAILVIASILLFIWGYSFLKGKDLFTSYNTFFVKYDNVEGLVVSSPITINGRVVGKVIGIKLDENWQNIVELQVKEEFHITPSTVAEIYAPSPIGGKQIALIPNKSEKTLAENGAFLKSNSKLGMAEALAAQMAPLKTKIETLLDNANVMLQNMNQVLDQKAQQDIKASLSNLNKTLAEFHTASTQVNGMLADNKSKMNGIVTNFHKVSGDFTKISDSLSHANIGKTVKNLEQTLVSVNKIMNNLQAGKGSMGKMLNDDAMYNNLAKTSKELELLLQDVRLYPTRYVNVSLFGKKNKPYIAPTIDTIQKK</sequence>
<dbReference type="AlphaFoldDB" id="A0A543G6F1"/>
<dbReference type="Pfam" id="PF02470">
    <property type="entry name" value="MlaD"/>
    <property type="match status" value="1"/>
</dbReference>
<proteinExistence type="predicted"/>
<dbReference type="OMA" id="WGYSFLK"/>
<dbReference type="PANTHER" id="PTHR33371">
    <property type="entry name" value="INTERMEMBRANE PHOSPHOLIPID TRANSPORT SYSTEM BINDING PROTEIN MLAD-RELATED"/>
    <property type="match status" value="1"/>
</dbReference>
<name>A0A543G6F1_9FLAO</name>
<keyword evidence="1" id="KW-0472">Membrane</keyword>
<accession>A0A543G6F1</accession>
<dbReference type="InterPro" id="IPR052336">
    <property type="entry name" value="MlaD_Phospholipid_Transporter"/>
</dbReference>
<evidence type="ECO:0000313" key="3">
    <source>
        <dbReference type="EMBL" id="TQM41671.1"/>
    </source>
</evidence>
<gene>
    <name evidence="3" type="ORF">BC670_2662</name>
</gene>
<keyword evidence="1" id="KW-1133">Transmembrane helix</keyword>
<evidence type="ECO:0000259" key="2">
    <source>
        <dbReference type="Pfam" id="PF02470"/>
    </source>
</evidence>
<feature type="transmembrane region" description="Helical" evidence="1">
    <location>
        <begin position="7"/>
        <end position="27"/>
    </location>
</feature>
<feature type="domain" description="Mce/MlaD" evidence="2">
    <location>
        <begin position="36"/>
        <end position="111"/>
    </location>
</feature>
<dbReference type="PANTHER" id="PTHR33371:SF4">
    <property type="entry name" value="INTERMEMBRANE PHOSPHOLIPID TRANSPORT SYSTEM BINDING PROTEIN MLAD"/>
    <property type="match status" value="1"/>
</dbReference>
<comment type="caution">
    <text evidence="3">The sequence shown here is derived from an EMBL/GenBank/DDBJ whole genome shotgun (WGS) entry which is preliminary data.</text>
</comment>
<dbReference type="EMBL" id="VFPJ01000001">
    <property type="protein sequence ID" value="TQM41671.1"/>
    <property type="molecule type" value="Genomic_DNA"/>
</dbReference>